<proteinExistence type="predicted"/>
<evidence type="ECO:0000313" key="3">
    <source>
        <dbReference type="Proteomes" id="UP000182114"/>
    </source>
</evidence>
<reference evidence="3" key="1">
    <citation type="submission" date="2016-10" db="EMBL/GenBank/DDBJ databases">
        <authorList>
            <person name="Varghese N."/>
            <person name="Submissions S."/>
        </authorList>
    </citation>
    <scope>NUCLEOTIDE SEQUENCE [LARGE SCALE GENOMIC DNA]</scope>
    <source>
        <strain evidence="3">DSM 24729</strain>
    </source>
</reference>
<dbReference type="Proteomes" id="UP000182114">
    <property type="component" value="Unassembled WGS sequence"/>
</dbReference>
<evidence type="ECO:0000256" key="1">
    <source>
        <dbReference type="SAM" id="Phobius"/>
    </source>
</evidence>
<name>A0A1G7E8U4_9FLAO</name>
<sequence>MFKEIFSDHYLILYVLTIGASIVNYKKYFESKLRYLPIMLTYILLTELLGLIIKIDPNLNPFITGLYSDYNYIIYYAYSLIFFSYFYYIFWHYTSSKKIKNIIAYGGIAYLIIAFINAYFKSIITERQLFSYTYASLLLIFISINFILENRRNPLLFKRLLFWISLGLIIYELVYFPINIIYSYITRENVALYYQIAPFHKAASFTMYSCFIIGFIVMKPKLK</sequence>
<dbReference type="EMBL" id="FNBD01000002">
    <property type="protein sequence ID" value="SDE59845.1"/>
    <property type="molecule type" value="Genomic_DNA"/>
</dbReference>
<keyword evidence="1" id="KW-0812">Transmembrane</keyword>
<gene>
    <name evidence="2" type="ORF">SAMN04487992_102153</name>
</gene>
<keyword evidence="1" id="KW-0472">Membrane</keyword>
<evidence type="ECO:0000313" key="2">
    <source>
        <dbReference type="EMBL" id="SDE59845.1"/>
    </source>
</evidence>
<accession>A0A1G7E8U4</accession>
<organism evidence="2 3">
    <name type="scientific">Cellulophaga baltica</name>
    <dbReference type="NCBI Taxonomy" id="76594"/>
    <lineage>
        <taxon>Bacteria</taxon>
        <taxon>Pseudomonadati</taxon>
        <taxon>Bacteroidota</taxon>
        <taxon>Flavobacteriia</taxon>
        <taxon>Flavobacteriales</taxon>
        <taxon>Flavobacteriaceae</taxon>
        <taxon>Cellulophaga</taxon>
    </lineage>
</organism>
<feature type="transmembrane region" description="Helical" evidence="1">
    <location>
        <begin position="202"/>
        <end position="218"/>
    </location>
</feature>
<keyword evidence="1" id="KW-1133">Transmembrane helix</keyword>
<feature type="transmembrane region" description="Helical" evidence="1">
    <location>
        <begin position="35"/>
        <end position="53"/>
    </location>
</feature>
<evidence type="ECO:0008006" key="4">
    <source>
        <dbReference type="Google" id="ProtNLM"/>
    </source>
</evidence>
<feature type="transmembrane region" description="Helical" evidence="1">
    <location>
        <begin position="132"/>
        <end position="148"/>
    </location>
</feature>
<feature type="transmembrane region" description="Helical" evidence="1">
    <location>
        <begin position="6"/>
        <end position="23"/>
    </location>
</feature>
<feature type="transmembrane region" description="Helical" evidence="1">
    <location>
        <begin position="160"/>
        <end position="182"/>
    </location>
</feature>
<dbReference type="AlphaFoldDB" id="A0A1G7E8U4"/>
<keyword evidence="3" id="KW-1185">Reference proteome</keyword>
<feature type="transmembrane region" description="Helical" evidence="1">
    <location>
        <begin position="102"/>
        <end position="120"/>
    </location>
</feature>
<feature type="transmembrane region" description="Helical" evidence="1">
    <location>
        <begin position="73"/>
        <end position="90"/>
    </location>
</feature>
<protein>
    <recommendedName>
        <fullName evidence="4">YhhN-like protein</fullName>
    </recommendedName>
</protein>